<evidence type="ECO:0000313" key="10">
    <source>
        <dbReference type="EMBL" id="AZN35180.1"/>
    </source>
</evidence>
<evidence type="ECO:0000256" key="6">
    <source>
        <dbReference type="ARBA" id="ARBA00025239"/>
    </source>
</evidence>
<dbReference type="InterPro" id="IPR031917">
    <property type="entry name" value="Pilus_assem_C"/>
</dbReference>
<gene>
    <name evidence="10" type="ORF">EJO50_00960</name>
</gene>
<feature type="signal peptide" evidence="7">
    <location>
        <begin position="1"/>
        <end position="20"/>
    </location>
</feature>
<name>A0A3S8ZP04_9NEIS</name>
<dbReference type="Pfam" id="PF16967">
    <property type="entry name" value="TcfC"/>
    <property type="match status" value="1"/>
</dbReference>
<keyword evidence="11" id="KW-1185">Reference proteome</keyword>
<feature type="chain" id="PRO_5019156793" description="Probable outer membrane usher protein EcpC" evidence="7">
    <location>
        <begin position="21"/>
        <end position="881"/>
    </location>
</feature>
<comment type="function">
    <text evidence="6">Part of the ecpRABCDE operon, which encodes the E.coli common pilus (ECP). ECP is found in both commensal and pathogenic strains and plays a dual role in early-stage biofilm development and host cell recognition.</text>
</comment>
<organism evidence="10 11">
    <name type="scientific">Iodobacter ciconiae</name>
    <dbReference type="NCBI Taxonomy" id="2496266"/>
    <lineage>
        <taxon>Bacteria</taxon>
        <taxon>Pseudomonadati</taxon>
        <taxon>Pseudomonadota</taxon>
        <taxon>Betaproteobacteria</taxon>
        <taxon>Neisseriales</taxon>
        <taxon>Chitinibacteraceae</taxon>
        <taxon>Iodobacter</taxon>
    </lineage>
</organism>
<evidence type="ECO:0000313" key="11">
    <source>
        <dbReference type="Proteomes" id="UP000282438"/>
    </source>
</evidence>
<reference evidence="10 11" key="1">
    <citation type="submission" date="2018-12" db="EMBL/GenBank/DDBJ databases">
        <title>Complete genome sequence of Iodobacter sp. H11R3.</title>
        <authorList>
            <person name="Bae J.-W."/>
        </authorList>
    </citation>
    <scope>NUCLEOTIDE SEQUENCE [LARGE SCALE GENOMIC DNA]</scope>
    <source>
        <strain evidence="10 11">H11R3</strain>
    </source>
</reference>
<dbReference type="Pfam" id="PF15976">
    <property type="entry name" value="CooC_C"/>
    <property type="match status" value="1"/>
</dbReference>
<protein>
    <recommendedName>
        <fullName evidence="2">Probable outer membrane usher protein EcpC</fullName>
    </recommendedName>
</protein>
<dbReference type="Proteomes" id="UP000282438">
    <property type="component" value="Chromosome"/>
</dbReference>
<evidence type="ECO:0000259" key="8">
    <source>
        <dbReference type="Pfam" id="PF15976"/>
    </source>
</evidence>
<evidence type="ECO:0000256" key="1">
    <source>
        <dbReference type="ARBA" id="ARBA00009532"/>
    </source>
</evidence>
<dbReference type="KEGG" id="iod:EJO50_00960"/>
<dbReference type="SUPFAM" id="SSF49464">
    <property type="entry name" value="Carboxypeptidase regulatory domain-like"/>
    <property type="match status" value="1"/>
</dbReference>
<keyword evidence="4" id="KW-1029">Fimbrium biogenesis</keyword>
<evidence type="ECO:0000256" key="7">
    <source>
        <dbReference type="SAM" id="SignalP"/>
    </source>
</evidence>
<dbReference type="InterPro" id="IPR032636">
    <property type="entry name" value="Pilus_assem_E-set-like_dom"/>
</dbReference>
<feature type="domain" description="Pilus assembly protein C-terminal" evidence="8">
    <location>
        <begin position="776"/>
        <end position="865"/>
    </location>
</feature>
<dbReference type="EMBL" id="CP034433">
    <property type="protein sequence ID" value="AZN35180.1"/>
    <property type="molecule type" value="Genomic_DNA"/>
</dbReference>
<comment type="similarity">
    <text evidence="1">Belongs to the EcpC/MatD family.</text>
</comment>
<keyword evidence="3" id="KW-0813">Transport</keyword>
<evidence type="ECO:0000256" key="5">
    <source>
        <dbReference type="ARBA" id="ARBA00022729"/>
    </source>
</evidence>
<keyword evidence="5 7" id="KW-0732">Signal</keyword>
<dbReference type="RefSeq" id="WP_125971155.1">
    <property type="nucleotide sequence ID" value="NZ_CP034433.1"/>
</dbReference>
<evidence type="ECO:0000259" key="9">
    <source>
        <dbReference type="Pfam" id="PF16967"/>
    </source>
</evidence>
<evidence type="ECO:0000256" key="3">
    <source>
        <dbReference type="ARBA" id="ARBA00022448"/>
    </source>
</evidence>
<dbReference type="AlphaFoldDB" id="A0A3S8ZP04"/>
<feature type="domain" description="Pilus assembly protein E-set like" evidence="9">
    <location>
        <begin position="330"/>
        <end position="397"/>
    </location>
</feature>
<accession>A0A3S8ZP04</accession>
<dbReference type="OrthoDB" id="6730090at2"/>
<evidence type="ECO:0000256" key="2">
    <source>
        <dbReference type="ARBA" id="ARBA00020795"/>
    </source>
</evidence>
<evidence type="ECO:0000256" key="4">
    <source>
        <dbReference type="ARBA" id="ARBA00022558"/>
    </source>
</evidence>
<dbReference type="InterPro" id="IPR008969">
    <property type="entry name" value="CarboxyPept-like_regulatory"/>
</dbReference>
<sequence length="881" mass="95950">MSLSQYIFCLMVLPALFAHAEAHLELLDDIDEEADSGLNTELHSGLSEVANQENINLVIIEAISSNGGIEDSLDKAAIIPVPPPALNQLSIPQEMRDLLSDGISLDLYLKNIDDENEELLSFASLILIYEDQHFLIKNISLKADRQVRLSAESLAQLMSAVGQSLDQTGGFDFGSGMRMQIDIETMKAYLQVSQQNFAVKSVSRITYLGDSSAKGLGNIFNYGLNAYASNNNGMSSNSAYLNFNNVTSLGTQHLFISGDLNSNSQSDGKVFNLNELVYERDFAGRRLALGMLNGWSLQSLGNISTLSSERMYGFSYGNVAKSAKYDQSQSLTPITVYLPSSGEVRITRDGKLLSTQRFPLGSHELDASRLPGGIYDVEVEVVVGGKVVSSRRQQINKPYTPNATGNELAWQVWGGAGKKNNSYDYINNVERDGSFEPLYGFSLASQWEMLSWSTSLYRNQNTSVFEASPSVQINEDIRINLQSLYGSDGLLRNMANLNLNIPGGWGNTWIGIERGHEGRNLPMYIANRNTMGASLALANLHPSLGSVSFSFENDLDQKQKYVRADYSHNFDLKYATAYFQVGVNHYMNNDGGYRERDTQYFANVNFSFPMDSDFRIGASTQGRDSTLDLSAATTLDGVINRVGADVSRSFGNSAVSNYGAYANYSGRYAEGSVSFAGSQDARSVSLTNNGGFVIGDGGIVAGKGEAGAGSAAVVVNMPEIGATDLEANINGQRYPLSSGKNLITLPAYDGYSIQVSSTDDAESSYQIQGELMNYNLYPGNIVEINPSVKQMITVFGRLTTEDGKPLSNASVRNHIGETMTNETGNFSIDVDLKHPEVKIESKETGSFDVKIKLGADKSVVWLGDVVWRGQGVTDYSVAPPL</sequence>
<proteinExistence type="inferred from homology"/>